<dbReference type="GO" id="GO:0006355">
    <property type="term" value="P:regulation of DNA-templated transcription"/>
    <property type="evidence" value="ECO:0007669"/>
    <property type="project" value="InterPro"/>
</dbReference>
<dbReference type="Gene3D" id="3.40.50.2300">
    <property type="match status" value="1"/>
</dbReference>
<dbReference type="Gene3D" id="3.40.930.10">
    <property type="entry name" value="Mannitol-specific EII, Chain A"/>
    <property type="match status" value="1"/>
</dbReference>
<dbReference type="InterPro" id="IPR002178">
    <property type="entry name" value="PTS_EIIA_type-2_dom"/>
</dbReference>
<reference evidence="9 10" key="1">
    <citation type="submission" date="2020-08" db="EMBL/GenBank/DDBJ databases">
        <title>Genomic Encyclopedia of Type Strains, Phase III (KMG-III): the genomes of soil and plant-associated and newly described type strains.</title>
        <authorList>
            <person name="Whitman W."/>
        </authorList>
    </citation>
    <scope>NUCLEOTIDE SEQUENCE [LARGE SCALE GENOMIC DNA]</scope>
    <source>
        <strain evidence="9 10">CECT 8693</strain>
    </source>
</reference>
<dbReference type="InterPro" id="IPR050661">
    <property type="entry name" value="BglG_antiterminators"/>
</dbReference>
<evidence type="ECO:0000256" key="1">
    <source>
        <dbReference type="ARBA" id="ARBA00022679"/>
    </source>
</evidence>
<dbReference type="Pfam" id="PF00874">
    <property type="entry name" value="PRD"/>
    <property type="match status" value="2"/>
</dbReference>
<dbReference type="InterPro" id="IPR036095">
    <property type="entry name" value="PTS_EIIB-like_sf"/>
</dbReference>
<dbReference type="SUPFAM" id="SSF55804">
    <property type="entry name" value="Phoshotransferase/anion transport protein"/>
    <property type="match status" value="1"/>
</dbReference>
<keyword evidence="10" id="KW-1185">Reference proteome</keyword>
<dbReference type="InterPro" id="IPR013196">
    <property type="entry name" value="HTH_11"/>
</dbReference>
<dbReference type="InterPro" id="IPR036634">
    <property type="entry name" value="PRD_sf"/>
</dbReference>
<dbReference type="RefSeq" id="WP_182539200.1">
    <property type="nucleotide sequence ID" value="NZ_JACJIP010000038.1"/>
</dbReference>
<dbReference type="SUPFAM" id="SSF52794">
    <property type="entry name" value="PTS system IIB component-like"/>
    <property type="match status" value="1"/>
</dbReference>
<gene>
    <name evidence="9" type="ORF">FHR92_004427</name>
</gene>
<dbReference type="InterPro" id="IPR007737">
    <property type="entry name" value="Mga_HTH"/>
</dbReference>
<evidence type="ECO:0000256" key="3">
    <source>
        <dbReference type="ARBA" id="ARBA00023015"/>
    </source>
</evidence>
<dbReference type="Pfam" id="PF08279">
    <property type="entry name" value="HTH_11"/>
    <property type="match status" value="1"/>
</dbReference>
<keyword evidence="2" id="KW-0677">Repeat</keyword>
<evidence type="ECO:0000256" key="4">
    <source>
        <dbReference type="ARBA" id="ARBA00023159"/>
    </source>
</evidence>
<dbReference type="InterPro" id="IPR036390">
    <property type="entry name" value="WH_DNA-bd_sf"/>
</dbReference>
<dbReference type="PROSITE" id="PS51372">
    <property type="entry name" value="PRD_2"/>
    <property type="match status" value="2"/>
</dbReference>
<feature type="domain" description="PTS EIIB type-2" evidence="7">
    <location>
        <begin position="401"/>
        <end position="492"/>
    </location>
</feature>
<evidence type="ECO:0000313" key="9">
    <source>
        <dbReference type="EMBL" id="MBA9087934.1"/>
    </source>
</evidence>
<dbReference type="Pfam" id="PF05043">
    <property type="entry name" value="Mga"/>
    <property type="match status" value="1"/>
</dbReference>
<evidence type="ECO:0000259" key="8">
    <source>
        <dbReference type="PROSITE" id="PS51372"/>
    </source>
</evidence>
<evidence type="ECO:0000256" key="2">
    <source>
        <dbReference type="ARBA" id="ARBA00022737"/>
    </source>
</evidence>
<dbReference type="PROSITE" id="PS51094">
    <property type="entry name" value="PTS_EIIA_TYPE_2"/>
    <property type="match status" value="1"/>
</dbReference>
<evidence type="ECO:0000313" key="10">
    <source>
        <dbReference type="Proteomes" id="UP000567067"/>
    </source>
</evidence>
<dbReference type="Gene3D" id="1.10.10.10">
    <property type="entry name" value="Winged helix-like DNA-binding domain superfamily/Winged helix DNA-binding domain"/>
    <property type="match status" value="2"/>
</dbReference>
<dbReference type="SUPFAM" id="SSF46785">
    <property type="entry name" value="Winged helix' DNA-binding domain"/>
    <property type="match status" value="2"/>
</dbReference>
<dbReference type="Pfam" id="PF00359">
    <property type="entry name" value="PTS_EIIA_2"/>
    <property type="match status" value="1"/>
</dbReference>
<dbReference type="Proteomes" id="UP000567067">
    <property type="component" value="Unassembled WGS sequence"/>
</dbReference>
<dbReference type="AlphaFoldDB" id="A0A7W3XTU4"/>
<protein>
    <submittedName>
        <fullName evidence="9">Lichenan operon transcriptional antiterminator</fullName>
    </submittedName>
</protein>
<dbReference type="PROSITE" id="PS51099">
    <property type="entry name" value="PTS_EIIB_TYPE_2"/>
    <property type="match status" value="1"/>
</dbReference>
<accession>A0A7W3XTU4</accession>
<dbReference type="Gene3D" id="1.10.1790.10">
    <property type="entry name" value="PRD domain"/>
    <property type="match status" value="2"/>
</dbReference>
<feature type="domain" description="PRD" evidence="8">
    <location>
        <begin position="288"/>
        <end position="395"/>
    </location>
</feature>
<keyword evidence="4" id="KW-0010">Activator</keyword>
<comment type="caution">
    <text evidence="9">The sequence shown here is derived from an EMBL/GenBank/DDBJ whole genome shotgun (WGS) entry which is preliminary data.</text>
</comment>
<evidence type="ECO:0000259" key="7">
    <source>
        <dbReference type="PROSITE" id="PS51099"/>
    </source>
</evidence>
<keyword evidence="1" id="KW-0808">Transferase</keyword>
<organism evidence="9 10">
    <name type="scientific">Fontibacillus solani</name>
    <dbReference type="NCBI Taxonomy" id="1572857"/>
    <lineage>
        <taxon>Bacteria</taxon>
        <taxon>Bacillati</taxon>
        <taxon>Bacillota</taxon>
        <taxon>Bacilli</taxon>
        <taxon>Bacillales</taxon>
        <taxon>Paenibacillaceae</taxon>
        <taxon>Fontibacillus</taxon>
    </lineage>
</organism>
<dbReference type="CDD" id="cd05568">
    <property type="entry name" value="PTS_IIB_bgl_like"/>
    <property type="match status" value="1"/>
</dbReference>
<keyword evidence="3" id="KW-0805">Transcription regulation</keyword>
<keyword evidence="5" id="KW-0804">Transcription</keyword>
<feature type="domain" description="PRD" evidence="8">
    <location>
        <begin position="182"/>
        <end position="286"/>
    </location>
</feature>
<sequence>MREHRVIRILLSAHPYLVKMSELTAQLGLSERTVRDIIRALERSGEHHGFRIKMIRGQGYQLHVVDESSFAHYQEQGQFNSSLIDPDNKEDRQRYLLFYMLQSNSFTSMEKLAEQMGISRSTIISDLKEVEQRLANFSLILNRRAHYGMRIEGEEQNYRRAFSHFVLNNSEFIKPAEEFEQFQREFDADGLQAYLLQVLREKELKISDVFLNNIVTHLFILLYRVTKHNFIVSGQTMPKTPEPLYRDIAVKVAAWIHKFYEISLPNDEIDYLALHISGKTVMEHVSAEKKEQLREGISTILQRLDKEFLTSFDEDEHLREALLLHMFPLLNRLYYNLQLNNPLVEDVYSQYANVFVISFRFAEIIEEEYGFRMSRDEAGYVALHFATHLERMKQRKLEQFKRIAVICSTGGGSAQLIRLKLESVFPNASVITASENEMDDIVTKPIDLILTTVPLEEHIITDKPVIHIKHLLDDSEIHRIKEIIAIQINHSQPSYKFIDFKELFRPELFHLSESDNYIELLTNCCEEIVQYGFAEKEFVEQVIARERKFTTIYTNGVAGPHPMRMSGIKDCINVTLLQKPIMNEGKQVQFIFVINLRAGQLFLHKEISKLLLMMMEKDEIRKALLQVRSFEQFMIEIEKLL</sequence>
<dbReference type="InterPro" id="IPR036388">
    <property type="entry name" value="WH-like_DNA-bd_sf"/>
</dbReference>
<dbReference type="GO" id="GO:0009401">
    <property type="term" value="P:phosphoenolpyruvate-dependent sugar phosphotransferase system"/>
    <property type="evidence" value="ECO:0007669"/>
    <property type="project" value="InterPro"/>
</dbReference>
<dbReference type="EMBL" id="JACJIP010000038">
    <property type="protein sequence ID" value="MBA9087934.1"/>
    <property type="molecule type" value="Genomic_DNA"/>
</dbReference>
<evidence type="ECO:0000259" key="6">
    <source>
        <dbReference type="PROSITE" id="PS51094"/>
    </source>
</evidence>
<dbReference type="InterPro" id="IPR011608">
    <property type="entry name" value="PRD"/>
</dbReference>
<dbReference type="InterPro" id="IPR016152">
    <property type="entry name" value="PTrfase/Anion_transptr"/>
</dbReference>
<proteinExistence type="predicted"/>
<dbReference type="GO" id="GO:0008982">
    <property type="term" value="F:protein-N(PI)-phosphohistidine-sugar phosphotransferase activity"/>
    <property type="evidence" value="ECO:0007669"/>
    <property type="project" value="InterPro"/>
</dbReference>
<feature type="domain" description="PTS EIIA type-2" evidence="6">
    <location>
        <begin position="501"/>
        <end position="641"/>
    </location>
</feature>
<dbReference type="SUPFAM" id="SSF63520">
    <property type="entry name" value="PTS-regulatory domain, PRD"/>
    <property type="match status" value="2"/>
</dbReference>
<dbReference type="PANTHER" id="PTHR30185:SF13">
    <property type="entry name" value="LICABCH OPERON REGULATOR-RELATED"/>
    <property type="match status" value="1"/>
</dbReference>
<name>A0A7W3XTU4_9BACL</name>
<dbReference type="InterPro" id="IPR013011">
    <property type="entry name" value="PTS_EIIB_2"/>
</dbReference>
<dbReference type="PANTHER" id="PTHR30185">
    <property type="entry name" value="CRYPTIC BETA-GLUCOSIDE BGL OPERON ANTITERMINATOR"/>
    <property type="match status" value="1"/>
</dbReference>
<evidence type="ECO:0000256" key="5">
    <source>
        <dbReference type="ARBA" id="ARBA00023163"/>
    </source>
</evidence>